<proteinExistence type="predicted"/>
<dbReference type="EMBL" id="MGDD01000324">
    <property type="protein sequence ID" value="OGL42445.1"/>
    <property type="molecule type" value="Genomic_DNA"/>
</dbReference>
<dbReference type="AlphaFoldDB" id="A0A1F7RLI6"/>
<protein>
    <recommendedName>
        <fullName evidence="1">Aspartate/glutamate/uridylate kinase domain-containing protein</fullName>
    </recommendedName>
</protein>
<dbReference type="InterPro" id="IPR036393">
    <property type="entry name" value="AceGlu_kinase-like_sf"/>
</dbReference>
<name>A0A1F7RLI6_9BACT</name>
<dbReference type="InterPro" id="IPR001048">
    <property type="entry name" value="Asp/Glu/Uridylate_kinase"/>
</dbReference>
<dbReference type="Proteomes" id="UP000179266">
    <property type="component" value="Unassembled WGS sequence"/>
</dbReference>
<organism evidence="2 3">
    <name type="scientific">Candidatus Schekmanbacteria bacterium RBG_13_48_7</name>
    <dbReference type="NCBI Taxonomy" id="1817878"/>
    <lineage>
        <taxon>Bacteria</taxon>
        <taxon>Candidatus Schekmaniibacteriota</taxon>
    </lineage>
</organism>
<dbReference type="Pfam" id="PF00696">
    <property type="entry name" value="AA_kinase"/>
    <property type="match status" value="1"/>
</dbReference>
<reference evidence="2 3" key="1">
    <citation type="journal article" date="2016" name="Nat. Commun.">
        <title>Thousands of microbial genomes shed light on interconnected biogeochemical processes in an aquifer system.</title>
        <authorList>
            <person name="Anantharaman K."/>
            <person name="Brown C.T."/>
            <person name="Hug L.A."/>
            <person name="Sharon I."/>
            <person name="Castelle C.J."/>
            <person name="Probst A.J."/>
            <person name="Thomas B.C."/>
            <person name="Singh A."/>
            <person name="Wilkins M.J."/>
            <person name="Karaoz U."/>
            <person name="Brodie E.L."/>
            <person name="Williams K.H."/>
            <person name="Hubbard S.S."/>
            <person name="Banfield J.F."/>
        </authorList>
    </citation>
    <scope>NUCLEOTIDE SEQUENCE [LARGE SCALE GENOMIC DNA]</scope>
</reference>
<evidence type="ECO:0000259" key="1">
    <source>
        <dbReference type="Pfam" id="PF00696"/>
    </source>
</evidence>
<dbReference type="SUPFAM" id="SSF53633">
    <property type="entry name" value="Carbamate kinase-like"/>
    <property type="match status" value="1"/>
</dbReference>
<comment type="caution">
    <text evidence="2">The sequence shown here is derived from an EMBL/GenBank/DDBJ whole genome shotgun (WGS) entry which is preliminary data.</text>
</comment>
<dbReference type="Gene3D" id="3.40.1160.10">
    <property type="entry name" value="Acetylglutamate kinase-like"/>
    <property type="match status" value="1"/>
</dbReference>
<evidence type="ECO:0000313" key="2">
    <source>
        <dbReference type="EMBL" id="OGL42445.1"/>
    </source>
</evidence>
<evidence type="ECO:0000313" key="3">
    <source>
        <dbReference type="Proteomes" id="UP000179266"/>
    </source>
</evidence>
<feature type="domain" description="Aspartate/glutamate/uridylate kinase" evidence="1">
    <location>
        <begin position="2"/>
        <end position="97"/>
    </location>
</feature>
<sequence length="102" mass="11284">MEALDVFLMAYAGLINKKIVALIQKYGVNAVGLSGVDGKLWQAKAKKEIMVKDNGKVKLLKGNLTGSVETINTHLINLLIENNYVPVISPPALSHEIEYWFM</sequence>
<gene>
    <name evidence="2" type="ORF">A2161_04910</name>
</gene>
<accession>A0A1F7RLI6</accession>